<keyword evidence="7" id="KW-1185">Reference proteome</keyword>
<dbReference type="OrthoDB" id="5297263at2"/>
<dbReference type="SUPFAM" id="SSF53850">
    <property type="entry name" value="Periplasmic binding protein-like II"/>
    <property type="match status" value="1"/>
</dbReference>
<gene>
    <name evidence="6" type="ORF">ATO67_13940</name>
</gene>
<evidence type="ECO:0000256" key="1">
    <source>
        <dbReference type="ARBA" id="ARBA00009437"/>
    </source>
</evidence>
<organism evidence="6 7">
    <name type="scientific">Agrobacterium bohemicum</name>
    <dbReference type="NCBI Taxonomy" id="2052828"/>
    <lineage>
        <taxon>Bacteria</taxon>
        <taxon>Pseudomonadati</taxon>
        <taxon>Pseudomonadota</taxon>
        <taxon>Alphaproteobacteria</taxon>
        <taxon>Hyphomicrobiales</taxon>
        <taxon>Rhizobiaceae</taxon>
        <taxon>Rhizobium/Agrobacterium group</taxon>
        <taxon>Agrobacterium</taxon>
    </lineage>
</organism>
<keyword evidence="3" id="KW-0238">DNA-binding</keyword>
<accession>A0A135NY43</accession>
<comment type="similarity">
    <text evidence="1">Belongs to the LysR transcriptional regulatory family.</text>
</comment>
<feature type="domain" description="HTH lysR-type" evidence="5">
    <location>
        <begin position="4"/>
        <end position="61"/>
    </location>
</feature>
<dbReference type="PANTHER" id="PTHR30419:SF8">
    <property type="entry name" value="NITROGEN ASSIMILATION TRANSCRIPTIONAL ACTIVATOR-RELATED"/>
    <property type="match status" value="1"/>
</dbReference>
<protein>
    <recommendedName>
        <fullName evidence="5">HTH lysR-type domain-containing protein</fullName>
    </recommendedName>
</protein>
<dbReference type="GO" id="GO:0005829">
    <property type="term" value="C:cytosol"/>
    <property type="evidence" value="ECO:0007669"/>
    <property type="project" value="TreeGrafter"/>
</dbReference>
<dbReference type="RefSeq" id="WP_067650108.1">
    <property type="nucleotide sequence ID" value="NZ_KQ961030.1"/>
</dbReference>
<dbReference type="InterPro" id="IPR000847">
    <property type="entry name" value="LysR_HTH_N"/>
</dbReference>
<dbReference type="AlphaFoldDB" id="A0A135NY43"/>
<dbReference type="InterPro" id="IPR036388">
    <property type="entry name" value="WH-like_DNA-bd_sf"/>
</dbReference>
<dbReference type="Pfam" id="PF03466">
    <property type="entry name" value="LysR_substrate"/>
    <property type="match status" value="1"/>
</dbReference>
<dbReference type="PROSITE" id="PS50931">
    <property type="entry name" value="HTH_LYSR"/>
    <property type="match status" value="1"/>
</dbReference>
<keyword evidence="2" id="KW-0805">Transcription regulation</keyword>
<reference evidence="6 7" key="1">
    <citation type="submission" date="2015-11" db="EMBL/GenBank/DDBJ databases">
        <title>Draft genome sequence of Agrobacterium sp. R89-1.</title>
        <authorList>
            <person name="Zahradnik J."/>
            <person name="Kyslikova E."/>
            <person name="Palyzova A."/>
            <person name="Kyslik P."/>
        </authorList>
    </citation>
    <scope>NUCLEOTIDE SEQUENCE [LARGE SCALE GENOMIC DNA]</scope>
    <source>
        <strain evidence="6 7">R89-1</strain>
    </source>
</reference>
<evidence type="ECO:0000256" key="3">
    <source>
        <dbReference type="ARBA" id="ARBA00023125"/>
    </source>
</evidence>
<proteinExistence type="inferred from homology"/>
<dbReference type="Pfam" id="PF00126">
    <property type="entry name" value="HTH_1"/>
    <property type="match status" value="1"/>
</dbReference>
<dbReference type="Proteomes" id="UP000070498">
    <property type="component" value="Unassembled WGS sequence"/>
</dbReference>
<dbReference type="InterPro" id="IPR005119">
    <property type="entry name" value="LysR_subst-bd"/>
</dbReference>
<dbReference type="InterPro" id="IPR036390">
    <property type="entry name" value="WH_DNA-bd_sf"/>
</dbReference>
<dbReference type="InterPro" id="IPR050950">
    <property type="entry name" value="HTH-type_LysR_regulators"/>
</dbReference>
<sequence>MRELNERRLRYFYNVALHGSIRRAADELNTAPSVVTRQLKLLEEEMGVKLFERDVSGSKPTDAAQFLLDYWHSSRSLMEILEERIAETRALKRGKVYISVSEGFLVDFVDNVVKPFNRDFPKIELSVNVLSVGDIVDQVASDIAHLGIVYNPPKVSYIRSFLHVDVPIKLFVSNDHELAKTTEPITLARALSYPIAKMPNNFGLGRTTELLADSKRIPLNVVFSSNSSRAIAHFICNGTAVAFLGPRYVAAEFGSGELKALEIDHPLLTENQANVIARSGRTPTKAMTTMIDYIRRHSKIFGRC</sequence>
<dbReference type="Gene3D" id="3.40.190.290">
    <property type="match status" value="1"/>
</dbReference>
<dbReference type="PANTHER" id="PTHR30419">
    <property type="entry name" value="HTH-TYPE TRANSCRIPTIONAL REGULATOR YBHD"/>
    <property type="match status" value="1"/>
</dbReference>
<evidence type="ECO:0000313" key="7">
    <source>
        <dbReference type="Proteomes" id="UP000070498"/>
    </source>
</evidence>
<dbReference type="GO" id="GO:0003700">
    <property type="term" value="F:DNA-binding transcription factor activity"/>
    <property type="evidence" value="ECO:0007669"/>
    <property type="project" value="InterPro"/>
</dbReference>
<evidence type="ECO:0000256" key="4">
    <source>
        <dbReference type="ARBA" id="ARBA00023163"/>
    </source>
</evidence>
<keyword evidence="4" id="KW-0804">Transcription</keyword>
<evidence type="ECO:0000259" key="5">
    <source>
        <dbReference type="PROSITE" id="PS50931"/>
    </source>
</evidence>
<dbReference type="GO" id="GO:0003677">
    <property type="term" value="F:DNA binding"/>
    <property type="evidence" value="ECO:0007669"/>
    <property type="project" value="UniProtKB-KW"/>
</dbReference>
<dbReference type="SUPFAM" id="SSF46785">
    <property type="entry name" value="Winged helix' DNA-binding domain"/>
    <property type="match status" value="1"/>
</dbReference>
<name>A0A135NY43_9HYPH</name>
<evidence type="ECO:0000256" key="2">
    <source>
        <dbReference type="ARBA" id="ARBA00023015"/>
    </source>
</evidence>
<evidence type="ECO:0000313" key="6">
    <source>
        <dbReference type="EMBL" id="KXG84103.1"/>
    </source>
</evidence>
<dbReference type="EMBL" id="LNUW01000038">
    <property type="protein sequence ID" value="KXG84103.1"/>
    <property type="molecule type" value="Genomic_DNA"/>
</dbReference>
<dbReference type="STRING" id="2052828.ATO67_13940"/>
<dbReference type="Gene3D" id="1.10.10.10">
    <property type="entry name" value="Winged helix-like DNA-binding domain superfamily/Winged helix DNA-binding domain"/>
    <property type="match status" value="1"/>
</dbReference>
<comment type="caution">
    <text evidence="6">The sequence shown here is derived from an EMBL/GenBank/DDBJ whole genome shotgun (WGS) entry which is preliminary data.</text>
</comment>